<name>A0A2H5P2D0_CITUN</name>
<gene>
    <name evidence="1" type="ORF">CUMW_096920</name>
</gene>
<dbReference type="EMBL" id="BDQV01000032">
    <property type="protein sequence ID" value="GAY46421.1"/>
    <property type="molecule type" value="Genomic_DNA"/>
</dbReference>
<proteinExistence type="predicted"/>
<keyword evidence="2" id="KW-1185">Reference proteome</keyword>
<sequence>MKRLFLLNSAPRSSSKLKESSFSHEALLLTKATKSPFSKNVFSFDISSLDKICRHSLGMLYFSRSLGNRPSHFIFGTASLKFLPAIFFEPNI</sequence>
<comment type="caution">
    <text evidence="1">The sequence shown here is derived from an EMBL/GenBank/DDBJ whole genome shotgun (WGS) entry which is preliminary data.</text>
</comment>
<dbReference type="AlphaFoldDB" id="A0A2H5P2D0"/>
<organism evidence="1 2">
    <name type="scientific">Citrus unshiu</name>
    <name type="common">Satsuma mandarin</name>
    <name type="synonym">Citrus nobilis var. unshiu</name>
    <dbReference type="NCBI Taxonomy" id="55188"/>
    <lineage>
        <taxon>Eukaryota</taxon>
        <taxon>Viridiplantae</taxon>
        <taxon>Streptophyta</taxon>
        <taxon>Embryophyta</taxon>
        <taxon>Tracheophyta</taxon>
        <taxon>Spermatophyta</taxon>
        <taxon>Magnoliopsida</taxon>
        <taxon>eudicotyledons</taxon>
        <taxon>Gunneridae</taxon>
        <taxon>Pentapetalae</taxon>
        <taxon>rosids</taxon>
        <taxon>malvids</taxon>
        <taxon>Sapindales</taxon>
        <taxon>Rutaceae</taxon>
        <taxon>Aurantioideae</taxon>
        <taxon>Citrus</taxon>
    </lineage>
</organism>
<dbReference type="Proteomes" id="UP000236630">
    <property type="component" value="Unassembled WGS sequence"/>
</dbReference>
<accession>A0A2H5P2D0</accession>
<protein>
    <submittedName>
        <fullName evidence="1">Uncharacterized protein</fullName>
    </submittedName>
</protein>
<evidence type="ECO:0000313" key="2">
    <source>
        <dbReference type="Proteomes" id="UP000236630"/>
    </source>
</evidence>
<reference evidence="1 2" key="1">
    <citation type="journal article" date="2017" name="Front. Genet.">
        <title>Draft sequencing of the heterozygous diploid genome of Satsuma (Citrus unshiu Marc.) using a hybrid assembly approach.</title>
        <authorList>
            <person name="Shimizu T."/>
            <person name="Tanizawa Y."/>
            <person name="Mochizuki T."/>
            <person name="Nagasaki H."/>
            <person name="Yoshioka T."/>
            <person name="Toyoda A."/>
            <person name="Fujiyama A."/>
            <person name="Kaminuma E."/>
            <person name="Nakamura Y."/>
        </authorList>
    </citation>
    <scope>NUCLEOTIDE SEQUENCE [LARGE SCALE GENOMIC DNA]</scope>
    <source>
        <strain evidence="2">cv. Miyagawa wase</strain>
    </source>
</reference>
<evidence type="ECO:0000313" key="1">
    <source>
        <dbReference type="EMBL" id="GAY46421.1"/>
    </source>
</evidence>